<reference evidence="1 2" key="1">
    <citation type="submission" date="2015-10" db="EMBL/GenBank/DDBJ databases">
        <authorList>
            <person name="Gilbert D.G."/>
        </authorList>
    </citation>
    <scope>NUCLEOTIDE SEQUENCE [LARGE SCALE GENOMIC DNA]</scope>
    <source>
        <strain evidence="1 2">NRRL B-16712</strain>
    </source>
</reference>
<name>A0A0X3V980_9ACTN</name>
<comment type="caution">
    <text evidence="1">The sequence shown here is derived from an EMBL/GenBank/DDBJ whole genome shotgun (WGS) entry which is preliminary data.</text>
</comment>
<keyword evidence="2" id="KW-1185">Reference proteome</keyword>
<dbReference type="Proteomes" id="UP000053244">
    <property type="component" value="Unassembled WGS sequence"/>
</dbReference>
<gene>
    <name evidence="1" type="ORF">ADL15_03670</name>
</gene>
<dbReference type="AlphaFoldDB" id="A0A0X3V980"/>
<proteinExistence type="predicted"/>
<sequence length="167" mass="17641">MATIENLAERVVRKTAPDQVGELRIVAQGFFGSDHVRNRVVNSVLVGGGGAAPVGVDAVSGTLIVQTALVLLQAVATDTASDLIRDQAGNGLSWWRRRRAARALHRAGRTVTATTEMPAVSAKDALLLAEIGRGIVERSGGSKETADLFAIVFAAEVCPQAREIDER</sequence>
<evidence type="ECO:0000313" key="2">
    <source>
        <dbReference type="Proteomes" id="UP000053244"/>
    </source>
</evidence>
<evidence type="ECO:0000313" key="1">
    <source>
        <dbReference type="EMBL" id="KUL41363.1"/>
    </source>
</evidence>
<accession>A0A0X3V980</accession>
<protein>
    <submittedName>
        <fullName evidence="1">Uncharacterized protein</fullName>
    </submittedName>
</protein>
<dbReference type="RefSeq" id="WP_067685140.1">
    <property type="nucleotide sequence ID" value="NZ_LLZH01000013.1"/>
</dbReference>
<organism evidence="1 2">
    <name type="scientific">Actinoplanes awajinensis subsp. mycoplanecinus</name>
    <dbReference type="NCBI Taxonomy" id="135947"/>
    <lineage>
        <taxon>Bacteria</taxon>
        <taxon>Bacillati</taxon>
        <taxon>Actinomycetota</taxon>
        <taxon>Actinomycetes</taxon>
        <taxon>Micromonosporales</taxon>
        <taxon>Micromonosporaceae</taxon>
        <taxon>Actinoplanes</taxon>
    </lineage>
</organism>
<dbReference type="EMBL" id="LLZH01000013">
    <property type="protein sequence ID" value="KUL41363.1"/>
    <property type="molecule type" value="Genomic_DNA"/>
</dbReference>